<comment type="caution">
    <text evidence="7">The sequence shown here is derived from an EMBL/GenBank/DDBJ whole genome shotgun (WGS) entry which is preliminary data.</text>
</comment>
<reference evidence="7 8" key="1">
    <citation type="submission" date="2019-10" db="EMBL/GenBank/DDBJ databases">
        <authorList>
            <person name="Palmer J.M."/>
        </authorList>
    </citation>
    <scope>NUCLEOTIDE SEQUENCE [LARGE SCALE GENOMIC DNA]</scope>
    <source>
        <strain evidence="7 8">TWF694</strain>
    </source>
</reference>
<evidence type="ECO:0000313" key="7">
    <source>
        <dbReference type="EMBL" id="KAK6530278.1"/>
    </source>
</evidence>
<gene>
    <name evidence="7" type="ORF">TWF694_003640</name>
</gene>
<feature type="transmembrane region" description="Helical" evidence="5">
    <location>
        <begin position="128"/>
        <end position="148"/>
    </location>
</feature>
<dbReference type="InterPro" id="IPR052649">
    <property type="entry name" value="NCE102-like"/>
</dbReference>
<feature type="domain" description="MARVEL" evidence="6">
    <location>
        <begin position="6"/>
        <end position="143"/>
    </location>
</feature>
<dbReference type="GO" id="GO:0072659">
    <property type="term" value="P:protein localization to plasma membrane"/>
    <property type="evidence" value="ECO:0007669"/>
    <property type="project" value="TreeGrafter"/>
</dbReference>
<evidence type="ECO:0000256" key="2">
    <source>
        <dbReference type="ARBA" id="ARBA00022692"/>
    </source>
</evidence>
<dbReference type="Pfam" id="PF01284">
    <property type="entry name" value="MARVEL"/>
    <property type="match status" value="1"/>
</dbReference>
<sequence>MVDVTSAALRGGQLFLTVLTLALSGALVAQQAIGGSPSQVNFALFASIFSLLTCFYTLFAVFAFSGVAIVLVGLDAFNTLFTFAAGTALAARLGVHSCGNMPYVITNPITNGSADPTGRCHEAQALTAFMWFLFVTFVVTCVFSVMGWRRGTGPASTSHV</sequence>
<comment type="subcellular location">
    <subcellularLocation>
        <location evidence="1">Membrane</location>
        <topology evidence="1">Multi-pass membrane protein</topology>
    </subcellularLocation>
</comment>
<evidence type="ECO:0000256" key="3">
    <source>
        <dbReference type="ARBA" id="ARBA00022989"/>
    </source>
</evidence>
<protein>
    <recommendedName>
        <fullName evidence="6">MARVEL domain-containing protein</fullName>
    </recommendedName>
</protein>
<keyword evidence="4 5" id="KW-0472">Membrane</keyword>
<evidence type="ECO:0000256" key="4">
    <source>
        <dbReference type="ARBA" id="ARBA00023136"/>
    </source>
</evidence>
<dbReference type="GO" id="GO:0070941">
    <property type="term" value="P:eisosome assembly"/>
    <property type="evidence" value="ECO:0007669"/>
    <property type="project" value="TreeGrafter"/>
</dbReference>
<dbReference type="EMBL" id="JAVHJO010000013">
    <property type="protein sequence ID" value="KAK6530278.1"/>
    <property type="molecule type" value="Genomic_DNA"/>
</dbReference>
<dbReference type="InterPro" id="IPR008253">
    <property type="entry name" value="Marvel"/>
</dbReference>
<keyword evidence="2 5" id="KW-0812">Transmembrane</keyword>
<organism evidence="7 8">
    <name type="scientific">Orbilia ellipsospora</name>
    <dbReference type="NCBI Taxonomy" id="2528407"/>
    <lineage>
        <taxon>Eukaryota</taxon>
        <taxon>Fungi</taxon>
        <taxon>Dikarya</taxon>
        <taxon>Ascomycota</taxon>
        <taxon>Pezizomycotina</taxon>
        <taxon>Orbiliomycetes</taxon>
        <taxon>Orbiliales</taxon>
        <taxon>Orbiliaceae</taxon>
        <taxon>Orbilia</taxon>
    </lineage>
</organism>
<dbReference type="GO" id="GO:0032126">
    <property type="term" value="C:eisosome"/>
    <property type="evidence" value="ECO:0007669"/>
    <property type="project" value="TreeGrafter"/>
</dbReference>
<name>A0AAV9WZU0_9PEZI</name>
<feature type="transmembrane region" description="Helical" evidence="5">
    <location>
        <begin position="12"/>
        <end position="29"/>
    </location>
</feature>
<dbReference type="PANTHER" id="PTHR28165">
    <property type="entry name" value="NON-CLASSICAL EXPORT PROTEIN 2-RELATED"/>
    <property type="match status" value="1"/>
</dbReference>
<evidence type="ECO:0000256" key="5">
    <source>
        <dbReference type="SAM" id="Phobius"/>
    </source>
</evidence>
<evidence type="ECO:0000256" key="1">
    <source>
        <dbReference type="ARBA" id="ARBA00004141"/>
    </source>
</evidence>
<dbReference type="GO" id="GO:0005886">
    <property type="term" value="C:plasma membrane"/>
    <property type="evidence" value="ECO:0007669"/>
    <property type="project" value="TreeGrafter"/>
</dbReference>
<dbReference type="Proteomes" id="UP001365542">
    <property type="component" value="Unassembled WGS sequence"/>
</dbReference>
<evidence type="ECO:0000259" key="6">
    <source>
        <dbReference type="Pfam" id="PF01284"/>
    </source>
</evidence>
<dbReference type="AlphaFoldDB" id="A0AAV9WZU0"/>
<proteinExistence type="predicted"/>
<dbReference type="PANTHER" id="PTHR28165:SF1">
    <property type="entry name" value="NON-CLASSICAL EXPORT PROTEIN 2-RELATED"/>
    <property type="match status" value="1"/>
</dbReference>
<evidence type="ECO:0000313" key="8">
    <source>
        <dbReference type="Proteomes" id="UP001365542"/>
    </source>
</evidence>
<accession>A0AAV9WZU0</accession>
<feature type="transmembrane region" description="Helical" evidence="5">
    <location>
        <begin position="41"/>
        <end position="74"/>
    </location>
</feature>
<keyword evidence="8" id="KW-1185">Reference proteome</keyword>
<keyword evidence="3 5" id="KW-1133">Transmembrane helix</keyword>